<dbReference type="EMBL" id="CAWUHB010000033">
    <property type="protein sequence ID" value="CAK7225422.1"/>
    <property type="molecule type" value="Genomic_DNA"/>
</dbReference>
<name>A0ABP0C197_9PEZI</name>
<reference evidence="2 3" key="1">
    <citation type="submission" date="2024-01" db="EMBL/GenBank/DDBJ databases">
        <authorList>
            <person name="Allen C."/>
            <person name="Tagirdzhanova G."/>
        </authorList>
    </citation>
    <scope>NUCLEOTIDE SEQUENCE [LARGE SCALE GENOMIC DNA]</scope>
</reference>
<evidence type="ECO:0000256" key="1">
    <source>
        <dbReference type="SAM" id="MobiDB-lite"/>
    </source>
</evidence>
<feature type="compositionally biased region" description="Acidic residues" evidence="1">
    <location>
        <begin position="345"/>
        <end position="381"/>
    </location>
</feature>
<protein>
    <submittedName>
        <fullName evidence="2">Uncharacterized protein</fullName>
    </submittedName>
</protein>
<gene>
    <name evidence="2" type="ORF">SCUCBS95973_005859</name>
</gene>
<dbReference type="Proteomes" id="UP001642405">
    <property type="component" value="Unassembled WGS sequence"/>
</dbReference>
<evidence type="ECO:0000313" key="3">
    <source>
        <dbReference type="Proteomes" id="UP001642405"/>
    </source>
</evidence>
<proteinExistence type="predicted"/>
<keyword evidence="3" id="KW-1185">Reference proteome</keyword>
<comment type="caution">
    <text evidence="2">The sequence shown here is derived from an EMBL/GenBank/DDBJ whole genome shotgun (WGS) entry which is preliminary data.</text>
</comment>
<organism evidence="2 3">
    <name type="scientific">Sporothrix curviconia</name>
    <dbReference type="NCBI Taxonomy" id="1260050"/>
    <lineage>
        <taxon>Eukaryota</taxon>
        <taxon>Fungi</taxon>
        <taxon>Dikarya</taxon>
        <taxon>Ascomycota</taxon>
        <taxon>Pezizomycotina</taxon>
        <taxon>Sordariomycetes</taxon>
        <taxon>Sordariomycetidae</taxon>
        <taxon>Ophiostomatales</taxon>
        <taxon>Ophiostomataceae</taxon>
        <taxon>Sporothrix</taxon>
    </lineage>
</organism>
<evidence type="ECO:0000313" key="2">
    <source>
        <dbReference type="EMBL" id="CAK7225422.1"/>
    </source>
</evidence>
<accession>A0ABP0C197</accession>
<sequence length="490" mass="55116">MVTLLSALTSRNPLLDTSRVSEGPNTESADKSPLTWIPWEEFSYDNLMAIFEKQVSARYEGPSTSLSDALPLDLQICNEQTFELALHRFIMPTVNHCLDVSSTKPHYGPGSRCPHPSAKPDWSCIGRGKYCNYVPGDTKLSAKFWPSMLRTHILEWKKVVGQVVAYQAKYASRYGFIITDEVLIVMRLTREGTADGIAAGRMNRLGTSHGVDYNDGEGDSFVNTTASFVDNNPMDWELNPPEYAIVPWSAHGRKRLTVKLALWCLAMLAVKGGNHIDYSYPELNSWRLAGDRYIHNSSGVSKRHLRQRVAIQSHGLYESAGWNYEEGEASSSGQGQSGYGYGESGDNEDEYNEDNEHDEDEHDDDDEDDEDEENDDGDQDDDIHNNEPDDEVYANVGNADDTGGDAESSTYEGEGVAGPVHDHVSDTETIVAGVRLMRVTIKKRLITRKPYYVDARGREVNTDISEWTRVRHHYELRDRRRVYVADTFPL</sequence>
<feature type="region of interest" description="Disordered" evidence="1">
    <location>
        <begin position="326"/>
        <end position="421"/>
    </location>
</feature>